<protein>
    <submittedName>
        <fullName evidence="8">Uncharacterized protein</fullName>
    </submittedName>
</protein>
<accession>A0AAN6UYH2</accession>
<evidence type="ECO:0000256" key="3">
    <source>
        <dbReference type="ARBA" id="ARBA00022989"/>
    </source>
</evidence>
<evidence type="ECO:0000256" key="2">
    <source>
        <dbReference type="ARBA" id="ARBA00022692"/>
    </source>
</evidence>
<sequence>MRSARSALSWAFVAALLQPCAAQQQKTCYYPDGSIAKGDHPCDTDAEHSPCCAGDVLANQCLANKLCLSPKGRYARGSCTDPTWTSPDCPQYCIANNLTNGADLSLCTSLSNPSPSFCCVGASDCCAQQSSQFILRPAPYDTWAVWDKDNNRYDVIAPLSSSSSSSSSSSTGTKTTTSPSATGTGASSQSHETGTHPPATLAISTNPNAADATAGAVGPHTTSSGTLSDQTPSSTGLSTGAQAGIGVGAAIGALLLAAVAFLGWKLYRASQTSGIAEQWAWDMEEQRRREAEARAAAAAGTGAGTGVEVPAPVYYAQLDGGMVKHELGSEVASYELQGGDGRRGELGTSPVYGGESPVTQGWGHR</sequence>
<comment type="caution">
    <text evidence="8">The sequence shown here is derived from an EMBL/GenBank/DDBJ whole genome shotgun (WGS) entry which is preliminary data.</text>
</comment>
<name>A0AAN6UYH2_9PEZI</name>
<dbReference type="InterPro" id="IPR051694">
    <property type="entry name" value="Immunoregulatory_rcpt-like"/>
</dbReference>
<proteinExistence type="predicted"/>
<feature type="transmembrane region" description="Helical" evidence="6">
    <location>
        <begin position="243"/>
        <end position="264"/>
    </location>
</feature>
<evidence type="ECO:0000256" key="4">
    <source>
        <dbReference type="ARBA" id="ARBA00023136"/>
    </source>
</evidence>
<feature type="compositionally biased region" description="Polar residues" evidence="5">
    <location>
        <begin position="220"/>
        <end position="236"/>
    </location>
</feature>
<reference evidence="8" key="1">
    <citation type="journal article" date="2023" name="Mol. Phylogenet. Evol.">
        <title>Genome-scale phylogeny and comparative genomics of the fungal order Sordariales.</title>
        <authorList>
            <person name="Hensen N."/>
            <person name="Bonometti L."/>
            <person name="Westerberg I."/>
            <person name="Brannstrom I.O."/>
            <person name="Guillou S."/>
            <person name="Cros-Aarteil S."/>
            <person name="Calhoun S."/>
            <person name="Haridas S."/>
            <person name="Kuo A."/>
            <person name="Mondo S."/>
            <person name="Pangilinan J."/>
            <person name="Riley R."/>
            <person name="LaButti K."/>
            <person name="Andreopoulos B."/>
            <person name="Lipzen A."/>
            <person name="Chen C."/>
            <person name="Yan M."/>
            <person name="Daum C."/>
            <person name="Ng V."/>
            <person name="Clum A."/>
            <person name="Steindorff A."/>
            <person name="Ohm R.A."/>
            <person name="Martin F."/>
            <person name="Silar P."/>
            <person name="Natvig D.O."/>
            <person name="Lalanne C."/>
            <person name="Gautier V."/>
            <person name="Ament-Velasquez S.L."/>
            <person name="Kruys A."/>
            <person name="Hutchinson M.I."/>
            <person name="Powell A.J."/>
            <person name="Barry K."/>
            <person name="Miller A.N."/>
            <person name="Grigoriev I.V."/>
            <person name="Debuchy R."/>
            <person name="Gladieux P."/>
            <person name="Hiltunen Thoren M."/>
            <person name="Johannesson H."/>
        </authorList>
    </citation>
    <scope>NUCLEOTIDE SEQUENCE</scope>
    <source>
        <strain evidence="8">CBS 141.50</strain>
    </source>
</reference>
<keyword evidence="4 6" id="KW-0472">Membrane</keyword>
<dbReference type="EMBL" id="MU853613">
    <property type="protein sequence ID" value="KAK4141344.1"/>
    <property type="molecule type" value="Genomic_DNA"/>
</dbReference>
<gene>
    <name evidence="8" type="ORF">C8A04DRAFT_31094</name>
</gene>
<keyword evidence="3 6" id="KW-1133">Transmembrane helix</keyword>
<evidence type="ECO:0000256" key="1">
    <source>
        <dbReference type="ARBA" id="ARBA00004167"/>
    </source>
</evidence>
<evidence type="ECO:0000256" key="6">
    <source>
        <dbReference type="SAM" id="Phobius"/>
    </source>
</evidence>
<keyword evidence="2 6" id="KW-0812">Transmembrane</keyword>
<reference evidence="8" key="2">
    <citation type="submission" date="2023-05" db="EMBL/GenBank/DDBJ databases">
        <authorList>
            <consortium name="Lawrence Berkeley National Laboratory"/>
            <person name="Steindorff A."/>
            <person name="Hensen N."/>
            <person name="Bonometti L."/>
            <person name="Westerberg I."/>
            <person name="Brannstrom I.O."/>
            <person name="Guillou S."/>
            <person name="Cros-Aarteil S."/>
            <person name="Calhoun S."/>
            <person name="Haridas S."/>
            <person name="Kuo A."/>
            <person name="Mondo S."/>
            <person name="Pangilinan J."/>
            <person name="Riley R."/>
            <person name="Labutti K."/>
            <person name="Andreopoulos B."/>
            <person name="Lipzen A."/>
            <person name="Chen C."/>
            <person name="Yanf M."/>
            <person name="Daum C."/>
            <person name="Ng V."/>
            <person name="Clum A."/>
            <person name="Ohm R."/>
            <person name="Martin F."/>
            <person name="Silar P."/>
            <person name="Natvig D."/>
            <person name="Lalanne C."/>
            <person name="Gautier V."/>
            <person name="Ament-Velasquez S.L."/>
            <person name="Kruys A."/>
            <person name="Hutchinson M.I."/>
            <person name="Powell A.J."/>
            <person name="Barry K."/>
            <person name="Miller A.N."/>
            <person name="Grigoriev I.V."/>
            <person name="Debuchy R."/>
            <person name="Gladieux P."/>
            <person name="Thoren M.H."/>
            <person name="Johannesson H."/>
        </authorList>
    </citation>
    <scope>NUCLEOTIDE SEQUENCE</scope>
    <source>
        <strain evidence="8">CBS 141.50</strain>
    </source>
</reference>
<feature type="region of interest" description="Disordered" evidence="5">
    <location>
        <begin position="159"/>
        <end position="236"/>
    </location>
</feature>
<feature type="region of interest" description="Disordered" evidence="5">
    <location>
        <begin position="338"/>
        <end position="365"/>
    </location>
</feature>
<dbReference type="GO" id="GO:0071944">
    <property type="term" value="C:cell periphery"/>
    <property type="evidence" value="ECO:0007669"/>
    <property type="project" value="UniProtKB-ARBA"/>
</dbReference>
<feature type="chain" id="PRO_5042815733" evidence="7">
    <location>
        <begin position="23"/>
        <end position="365"/>
    </location>
</feature>
<feature type="compositionally biased region" description="Low complexity" evidence="5">
    <location>
        <begin position="160"/>
        <end position="190"/>
    </location>
</feature>
<dbReference type="RefSeq" id="XP_062634715.1">
    <property type="nucleotide sequence ID" value="XM_062781639.1"/>
</dbReference>
<keyword evidence="9" id="KW-1185">Reference proteome</keyword>
<comment type="subcellular location">
    <subcellularLocation>
        <location evidence="1">Membrane</location>
        <topology evidence="1">Single-pass membrane protein</topology>
    </subcellularLocation>
</comment>
<dbReference type="GO" id="GO:0016020">
    <property type="term" value="C:membrane"/>
    <property type="evidence" value="ECO:0007669"/>
    <property type="project" value="UniProtKB-SubCell"/>
</dbReference>
<evidence type="ECO:0000256" key="5">
    <source>
        <dbReference type="SAM" id="MobiDB-lite"/>
    </source>
</evidence>
<feature type="signal peptide" evidence="7">
    <location>
        <begin position="1"/>
        <end position="22"/>
    </location>
</feature>
<evidence type="ECO:0000313" key="9">
    <source>
        <dbReference type="Proteomes" id="UP001302676"/>
    </source>
</evidence>
<keyword evidence="7" id="KW-0732">Signal</keyword>
<organism evidence="8 9">
    <name type="scientific">Dichotomopilus funicola</name>
    <dbReference type="NCBI Taxonomy" id="1934379"/>
    <lineage>
        <taxon>Eukaryota</taxon>
        <taxon>Fungi</taxon>
        <taxon>Dikarya</taxon>
        <taxon>Ascomycota</taxon>
        <taxon>Pezizomycotina</taxon>
        <taxon>Sordariomycetes</taxon>
        <taxon>Sordariomycetidae</taxon>
        <taxon>Sordariales</taxon>
        <taxon>Chaetomiaceae</taxon>
        <taxon>Dichotomopilus</taxon>
    </lineage>
</organism>
<dbReference type="Proteomes" id="UP001302676">
    <property type="component" value="Unassembled WGS sequence"/>
</dbReference>
<dbReference type="GeneID" id="87818252"/>
<dbReference type="PANTHER" id="PTHR15549">
    <property type="entry name" value="PAIRED IMMUNOGLOBULIN-LIKE TYPE 2 RECEPTOR"/>
    <property type="match status" value="1"/>
</dbReference>
<dbReference type="AlphaFoldDB" id="A0AAN6UYH2"/>
<evidence type="ECO:0000313" key="8">
    <source>
        <dbReference type="EMBL" id="KAK4141344.1"/>
    </source>
</evidence>
<evidence type="ECO:0000256" key="7">
    <source>
        <dbReference type="SAM" id="SignalP"/>
    </source>
</evidence>